<protein>
    <submittedName>
        <fullName evidence="6">LLM class flavin-dependent oxidoreductase</fullName>
    </submittedName>
</protein>
<dbReference type="InterPro" id="IPR036661">
    <property type="entry name" value="Luciferase-like_sf"/>
</dbReference>
<dbReference type="Gene3D" id="3.20.20.30">
    <property type="entry name" value="Luciferase-like domain"/>
    <property type="match status" value="1"/>
</dbReference>
<accession>A0AAE9Y3J8</accession>
<dbReference type="KEGG" id="ima:PO878_12835"/>
<evidence type="ECO:0000313" key="7">
    <source>
        <dbReference type="Proteomes" id="UP001216390"/>
    </source>
</evidence>
<proteinExistence type="predicted"/>
<dbReference type="EMBL" id="CP116942">
    <property type="protein sequence ID" value="WCO65382.1"/>
    <property type="molecule type" value="Genomic_DNA"/>
</dbReference>
<evidence type="ECO:0000259" key="5">
    <source>
        <dbReference type="Pfam" id="PF00296"/>
    </source>
</evidence>
<keyword evidence="7" id="KW-1185">Reference proteome</keyword>
<feature type="domain" description="Luciferase-like" evidence="5">
    <location>
        <begin position="14"/>
        <end position="226"/>
    </location>
</feature>
<evidence type="ECO:0000256" key="3">
    <source>
        <dbReference type="ARBA" id="ARBA00023002"/>
    </source>
</evidence>
<keyword evidence="4" id="KW-0503">Monooxygenase</keyword>
<gene>
    <name evidence="6" type="ORF">PO878_12835</name>
</gene>
<dbReference type="PANTHER" id="PTHR42847">
    <property type="entry name" value="ALKANESULFONATE MONOOXYGENASE"/>
    <property type="match status" value="1"/>
</dbReference>
<dbReference type="GO" id="GO:0046306">
    <property type="term" value="P:alkanesulfonate catabolic process"/>
    <property type="evidence" value="ECO:0007669"/>
    <property type="project" value="TreeGrafter"/>
</dbReference>
<evidence type="ECO:0000256" key="1">
    <source>
        <dbReference type="ARBA" id="ARBA00022630"/>
    </source>
</evidence>
<keyword evidence="2" id="KW-0288">FMN</keyword>
<keyword evidence="1" id="KW-0285">Flavoprotein</keyword>
<keyword evidence="3" id="KW-0560">Oxidoreductase</keyword>
<name>A0AAE9Y3J8_9ACTN</name>
<dbReference type="InterPro" id="IPR011251">
    <property type="entry name" value="Luciferase-like_dom"/>
</dbReference>
<dbReference type="Proteomes" id="UP001216390">
    <property type="component" value="Chromosome"/>
</dbReference>
<evidence type="ECO:0000256" key="4">
    <source>
        <dbReference type="ARBA" id="ARBA00023033"/>
    </source>
</evidence>
<dbReference type="RefSeq" id="WP_272734907.1">
    <property type="nucleotide sequence ID" value="NZ_CP116942.1"/>
</dbReference>
<reference evidence="6" key="1">
    <citation type="submission" date="2023-01" db="EMBL/GenBank/DDBJ databases">
        <title>The diversity of Class Acidimicrobiia in South China Sea sediment environments and the proposal of Iamia marina sp. nov., a novel species of the genus Iamia.</title>
        <authorList>
            <person name="He Y."/>
            <person name="Tian X."/>
        </authorList>
    </citation>
    <scope>NUCLEOTIDE SEQUENCE</scope>
    <source>
        <strain evidence="6">DSM 19957</strain>
    </source>
</reference>
<evidence type="ECO:0000313" key="6">
    <source>
        <dbReference type="EMBL" id="WCO65382.1"/>
    </source>
</evidence>
<dbReference type="PANTHER" id="PTHR42847:SF4">
    <property type="entry name" value="ALKANESULFONATE MONOOXYGENASE-RELATED"/>
    <property type="match status" value="1"/>
</dbReference>
<dbReference type="GO" id="GO:0008726">
    <property type="term" value="F:alkanesulfonate monooxygenase activity"/>
    <property type="evidence" value="ECO:0007669"/>
    <property type="project" value="TreeGrafter"/>
</dbReference>
<dbReference type="Pfam" id="PF00296">
    <property type="entry name" value="Bac_luciferase"/>
    <property type="match status" value="1"/>
</dbReference>
<dbReference type="SUPFAM" id="SSF51679">
    <property type="entry name" value="Bacterial luciferase-like"/>
    <property type="match status" value="1"/>
</dbReference>
<sequence length="265" mass="28332">MRHALYVAPFAEMADPHALVEVAVAAEEAGWDGVYLWDHVHRDPDEVTAIADVWTGLAAVAAATDRIRIGPMVTPLSRRRISTLVRQTTTLDHLSRGRLTMGIGLGVDTAGELTRFGEVVDARTRGAILDEAADVLVEAWGGEEVTHTGPHVTVDGITFAPRPVQRPRIPVWAAARAGALRPVRRAARFDGLFVIEVDVDQLGAALDEVAAVRGDLDGFDVAVRVSPVDDPALLEVPGVTWAVHSSAPDVPRAELLRLARGGPPT</sequence>
<organism evidence="6 7">
    <name type="scientific">Iamia majanohamensis</name>
    <dbReference type="NCBI Taxonomy" id="467976"/>
    <lineage>
        <taxon>Bacteria</taxon>
        <taxon>Bacillati</taxon>
        <taxon>Actinomycetota</taxon>
        <taxon>Acidimicrobiia</taxon>
        <taxon>Acidimicrobiales</taxon>
        <taxon>Iamiaceae</taxon>
        <taxon>Iamia</taxon>
    </lineage>
</organism>
<dbReference type="InterPro" id="IPR050172">
    <property type="entry name" value="SsuD_RutA_monooxygenase"/>
</dbReference>
<dbReference type="AlphaFoldDB" id="A0AAE9Y3J8"/>
<evidence type="ECO:0000256" key="2">
    <source>
        <dbReference type="ARBA" id="ARBA00022643"/>
    </source>
</evidence>